<keyword evidence="3" id="KW-1185">Reference proteome</keyword>
<accession>A0A0N7YLN4</accession>
<name>A0A0N7YLN4_9ACTN</name>
<comment type="caution">
    <text evidence="2">The sequence shown here is derived from an EMBL/GenBank/DDBJ whole genome shotgun (WGS) entry which is preliminary data.</text>
</comment>
<protein>
    <submittedName>
        <fullName evidence="2">Uncharacterized protein</fullName>
    </submittedName>
</protein>
<reference evidence="3" key="1">
    <citation type="submission" date="2014-09" db="EMBL/GenBank/DDBJ databases">
        <title>Whole genome shotgun sequence of Streptomyces sp. NBRC 110027.</title>
        <authorList>
            <person name="Komaki H."/>
            <person name="Ichikawa N."/>
            <person name="Katano-Makiyama Y."/>
            <person name="Hosoyama A."/>
            <person name="Hashimoto M."/>
            <person name="Uohara A."/>
            <person name="Kitahashi Y."/>
            <person name="Ohji S."/>
            <person name="Kimura A."/>
            <person name="Yamazoe A."/>
            <person name="Igarashi Y."/>
            <person name="Fujita N."/>
        </authorList>
    </citation>
    <scope>NUCLEOTIDE SEQUENCE [LARGE SCALE GENOMIC DNA]</scope>
    <source>
        <strain evidence="3">NBRC 110027</strain>
    </source>
</reference>
<proteinExistence type="predicted"/>
<dbReference type="EMBL" id="BBNO01000005">
    <property type="protein sequence ID" value="GAO09299.1"/>
    <property type="molecule type" value="Genomic_DNA"/>
</dbReference>
<evidence type="ECO:0000256" key="1">
    <source>
        <dbReference type="SAM" id="Phobius"/>
    </source>
</evidence>
<keyword evidence="1" id="KW-0472">Membrane</keyword>
<dbReference type="OrthoDB" id="3540811at2"/>
<evidence type="ECO:0000313" key="2">
    <source>
        <dbReference type="EMBL" id="GAO09299.1"/>
    </source>
</evidence>
<organism evidence="2 3">
    <name type="scientific">Streptomyces lydicamycinicus</name>
    <dbReference type="NCBI Taxonomy" id="1546107"/>
    <lineage>
        <taxon>Bacteria</taxon>
        <taxon>Bacillati</taxon>
        <taxon>Actinomycetota</taxon>
        <taxon>Actinomycetes</taxon>
        <taxon>Kitasatosporales</taxon>
        <taxon>Streptomycetaceae</taxon>
        <taxon>Streptomyces</taxon>
    </lineage>
</organism>
<gene>
    <name evidence="2" type="ORF">TPA0598_05_00200</name>
</gene>
<evidence type="ECO:0000313" key="3">
    <source>
        <dbReference type="Proteomes" id="UP000048965"/>
    </source>
</evidence>
<sequence>MRGLIGFIVMIQGAMGFIGQVFFDGAWGLLPHWFTLPSPAYVGLFAAGAALAVWGDTARKRKQQQERSGAA</sequence>
<reference evidence="2 3" key="2">
    <citation type="journal article" date="2015" name="Stand. Genomic Sci.">
        <title>Draft genome sequence of marine-derived Streptomyces sp. TP-A0598, a producer of anti-MRSA antibiotic lydicamycins.</title>
        <authorList>
            <person name="Komaki H."/>
            <person name="Ichikawa N."/>
            <person name="Hosoyama A."/>
            <person name="Fujita N."/>
            <person name="Igarashi Y."/>
        </authorList>
    </citation>
    <scope>NUCLEOTIDE SEQUENCE [LARGE SCALE GENOMIC DNA]</scope>
    <source>
        <strain evidence="2 3">NBRC 110027</strain>
    </source>
</reference>
<dbReference type="RefSeq" id="WP_042155645.1">
    <property type="nucleotide sequence ID" value="NZ_BBNO01000005.1"/>
</dbReference>
<keyword evidence="1" id="KW-0812">Transmembrane</keyword>
<keyword evidence="1" id="KW-1133">Transmembrane helix</keyword>
<dbReference type="Proteomes" id="UP000048965">
    <property type="component" value="Unassembled WGS sequence"/>
</dbReference>
<dbReference type="AlphaFoldDB" id="A0A0N7YLN4"/>
<feature type="transmembrane region" description="Helical" evidence="1">
    <location>
        <begin position="40"/>
        <end position="58"/>
    </location>
</feature>